<dbReference type="OrthoDB" id="4119879at2759"/>
<evidence type="ECO:0008006" key="4">
    <source>
        <dbReference type="Google" id="ProtNLM"/>
    </source>
</evidence>
<evidence type="ECO:0000256" key="1">
    <source>
        <dbReference type="SAM" id="MobiDB-lite"/>
    </source>
</evidence>
<proteinExistence type="predicted"/>
<accession>A0A0D1XDJ6</accession>
<dbReference type="HOGENOM" id="CLU_639400_0_0_1"/>
<dbReference type="AlphaFoldDB" id="A0A0D1XDJ6"/>
<gene>
    <name evidence="2" type="ORF">PV11_01621</name>
</gene>
<reference evidence="2 3" key="1">
    <citation type="submission" date="2015-01" db="EMBL/GenBank/DDBJ databases">
        <title>The Genome Sequence of Exophiala sideris CBS121828.</title>
        <authorList>
            <consortium name="The Broad Institute Genomics Platform"/>
            <person name="Cuomo C."/>
            <person name="de Hoog S."/>
            <person name="Gorbushina A."/>
            <person name="Stielow B."/>
            <person name="Teixiera M."/>
            <person name="Abouelleil A."/>
            <person name="Chapman S.B."/>
            <person name="Priest M."/>
            <person name="Young S.K."/>
            <person name="Wortman J."/>
            <person name="Nusbaum C."/>
            <person name="Birren B."/>
        </authorList>
    </citation>
    <scope>NUCLEOTIDE SEQUENCE [LARGE SCALE GENOMIC DNA]</scope>
    <source>
        <strain evidence="2 3">CBS 121828</strain>
    </source>
</reference>
<sequence>MPQATDENNDNSQPSNMASCLNDFDTHLDLKRDEPRNLVRLIALMQAGWTLSRGNGPRHHPYCLWCRGDFSHRTEILIHDKCNNAWAASCFMDFVHYECDETHHQRLSCPICRATFHTRPWRRHPELAGYPVPLHNPPQHDFEVSKNVNISAHIRIVMYNPASVIKAVQYSKTLMIMTRDEMAKLAMFGRNKSIFNVIDDVKTEWGRVFLQWAVISWGNNEYRASPLFAHQETALLELLAAKGLGSPMVKNESAQILEEWVASTGRVPAGGVCYRILKDNSAQILEEWAASRGGLATAVAAFKPDSQDDDIKEMTTGGKEEALKTLEAEQEKEKSQVQDIERISAGVHGLFRAFGMVLDDDGEGFHGPDEEPNEEVYHEGEDYDEEEEEDEEDDLEPNPGAVSAGTLTLAQPHFNVIVNPEESDDEPFL</sequence>
<feature type="compositionally biased region" description="Acidic residues" evidence="1">
    <location>
        <begin position="381"/>
        <end position="396"/>
    </location>
</feature>
<protein>
    <recommendedName>
        <fullName evidence="4">RING-type domain-containing protein</fullName>
    </recommendedName>
</protein>
<evidence type="ECO:0000313" key="3">
    <source>
        <dbReference type="Proteomes" id="UP000053599"/>
    </source>
</evidence>
<feature type="compositionally biased region" description="Basic and acidic residues" evidence="1">
    <location>
        <begin position="363"/>
        <end position="380"/>
    </location>
</feature>
<evidence type="ECO:0000313" key="2">
    <source>
        <dbReference type="EMBL" id="KIV85976.1"/>
    </source>
</evidence>
<dbReference type="Proteomes" id="UP000053599">
    <property type="component" value="Unassembled WGS sequence"/>
</dbReference>
<feature type="region of interest" description="Disordered" evidence="1">
    <location>
        <begin position="360"/>
        <end position="429"/>
    </location>
</feature>
<dbReference type="EMBL" id="KN846951">
    <property type="protein sequence ID" value="KIV85976.1"/>
    <property type="molecule type" value="Genomic_DNA"/>
</dbReference>
<name>A0A0D1XDJ6_9EURO</name>
<organism evidence="2 3">
    <name type="scientific">Exophiala sideris</name>
    <dbReference type="NCBI Taxonomy" id="1016849"/>
    <lineage>
        <taxon>Eukaryota</taxon>
        <taxon>Fungi</taxon>
        <taxon>Dikarya</taxon>
        <taxon>Ascomycota</taxon>
        <taxon>Pezizomycotina</taxon>
        <taxon>Eurotiomycetes</taxon>
        <taxon>Chaetothyriomycetidae</taxon>
        <taxon>Chaetothyriales</taxon>
        <taxon>Herpotrichiellaceae</taxon>
        <taxon>Exophiala</taxon>
    </lineage>
</organism>